<proteinExistence type="predicted"/>
<dbReference type="Pfam" id="PF08811">
    <property type="entry name" value="DUF1800"/>
    <property type="match status" value="1"/>
</dbReference>
<dbReference type="EMBL" id="BSPG01000026">
    <property type="protein sequence ID" value="GLS45713.1"/>
    <property type="molecule type" value="Genomic_DNA"/>
</dbReference>
<feature type="region of interest" description="Disordered" evidence="1">
    <location>
        <begin position="128"/>
        <end position="147"/>
    </location>
</feature>
<comment type="caution">
    <text evidence="2">The sequence shown here is derived from an EMBL/GenBank/DDBJ whole genome shotgun (WGS) entry which is preliminary data.</text>
</comment>
<evidence type="ECO:0000313" key="3">
    <source>
        <dbReference type="Proteomes" id="UP001156881"/>
    </source>
</evidence>
<dbReference type="Proteomes" id="UP001156881">
    <property type="component" value="Unassembled WGS sequence"/>
</dbReference>
<sequence>MERRIESVIKPNLRLPQSGLNLPRLATGTSPAMIRPLRCLAALALLAGSAVSTAAGPADDAAFVDALTWGISPSSFSEFRAKGREAWLREQLHSPAQPRLPAVVQAQVDALAPKSSLFDRIAALQAQGKEANAEPDPEAKQKSRQALQASLNASVKDAASATLLRALYSPDQLRERLTWIWFNRFNVHLGKANIRAMVGDYVDTAIRPHALGRFRDLVEATLRHPAMLRYLDNADNAAGHINENYARELLELHTMGVGTGYTQGDVENLARILTGIGIDARPEAPKIRPERQADLVRAGLFVFNPNRHDYGDKVLLGHTIRGRGWAEIGEALDIICSQPATARNVSRGLARSFMGAEPSGALVDYMAGVFAKSGGDIPTVLDALVHSRDFATSATARFKDPMRYVLSAVRLAYDGRPILNTAPMQGWLNRLGEGLFNRTTPDGYPLDAASWSGPGQMTTRFEIARQIGSGSAGLFKATTPDASEVPAFPLIQNELYFSTLAATLGEPTRAALSQAVSPQDWNTLFLSSPEFMR</sequence>
<name>A0ABQ6DBM5_9HYPH</name>
<evidence type="ECO:0000313" key="2">
    <source>
        <dbReference type="EMBL" id="GLS45713.1"/>
    </source>
</evidence>
<organism evidence="2 3">
    <name type="scientific">Methylobacterium brachythecii</name>
    <dbReference type="NCBI Taxonomy" id="1176177"/>
    <lineage>
        <taxon>Bacteria</taxon>
        <taxon>Pseudomonadati</taxon>
        <taxon>Pseudomonadota</taxon>
        <taxon>Alphaproteobacteria</taxon>
        <taxon>Hyphomicrobiales</taxon>
        <taxon>Methylobacteriaceae</taxon>
        <taxon>Methylobacterium</taxon>
    </lineage>
</organism>
<protein>
    <recommendedName>
        <fullName evidence="4">DUF1800 domain-containing protein</fullName>
    </recommendedName>
</protein>
<evidence type="ECO:0008006" key="4">
    <source>
        <dbReference type="Google" id="ProtNLM"/>
    </source>
</evidence>
<accession>A0ABQ6DBM5</accession>
<dbReference type="InterPro" id="IPR014917">
    <property type="entry name" value="DUF1800"/>
</dbReference>
<keyword evidence="3" id="KW-1185">Reference proteome</keyword>
<evidence type="ECO:0000256" key="1">
    <source>
        <dbReference type="SAM" id="MobiDB-lite"/>
    </source>
</evidence>
<gene>
    <name evidence="2" type="ORF">GCM10007884_37040</name>
</gene>
<reference evidence="3" key="1">
    <citation type="journal article" date="2019" name="Int. J. Syst. Evol. Microbiol.">
        <title>The Global Catalogue of Microorganisms (GCM) 10K type strain sequencing project: providing services to taxonomists for standard genome sequencing and annotation.</title>
        <authorList>
            <consortium name="The Broad Institute Genomics Platform"/>
            <consortium name="The Broad Institute Genome Sequencing Center for Infectious Disease"/>
            <person name="Wu L."/>
            <person name="Ma J."/>
        </authorList>
    </citation>
    <scope>NUCLEOTIDE SEQUENCE [LARGE SCALE GENOMIC DNA]</scope>
    <source>
        <strain evidence="3">NBRC 107710</strain>
    </source>
</reference>